<protein>
    <recommendedName>
        <fullName evidence="8 10">Protein GrpE</fullName>
    </recommendedName>
    <alternativeName>
        <fullName evidence="9 10">HSP-70 cofactor</fullName>
    </alternativeName>
</protein>
<keyword evidence="6 10" id="KW-0143">Chaperone</keyword>
<dbReference type="PROSITE" id="PS01071">
    <property type="entry name" value="GRPE"/>
    <property type="match status" value="1"/>
</dbReference>
<reference evidence="15 16" key="2">
    <citation type="submission" date="2019-09" db="EMBL/GenBank/DDBJ databases">
        <authorList>
            <person name="Mazur A."/>
        </authorList>
    </citation>
    <scope>NUCLEOTIDE SEQUENCE [LARGE SCALE GENOMIC DNA]</scope>
    <source>
        <strain evidence="15 16">3729k</strain>
    </source>
</reference>
<evidence type="ECO:0000256" key="1">
    <source>
        <dbReference type="ARBA" id="ARBA00004496"/>
    </source>
</evidence>
<evidence type="ECO:0000256" key="10">
    <source>
        <dbReference type="HAMAP-Rule" id="MF_01151"/>
    </source>
</evidence>
<dbReference type="CDD" id="cd00446">
    <property type="entry name" value="GrpE"/>
    <property type="match status" value="1"/>
</dbReference>
<reference evidence="15 16" key="1">
    <citation type="submission" date="2019-09" db="EMBL/GenBank/DDBJ databases">
        <title>Arenimonas chukotkensis sp. nov., a bacterium isolated from Chukotka hot spring, Arctic region, Russia.</title>
        <authorList>
            <person name="Zayulina K.S."/>
            <person name="Prokofeva M.I."/>
            <person name="Elcheninov A.G."/>
            <person name="Novikov A."/>
            <person name="Kochetkova T.V."/>
            <person name="Kublanov I.V."/>
        </authorList>
    </citation>
    <scope>NUCLEOTIDE SEQUENCE [LARGE SCALE GENOMIC DNA]</scope>
    <source>
        <strain evidence="15 16">3729k</strain>
    </source>
</reference>
<evidence type="ECO:0000256" key="11">
    <source>
        <dbReference type="RuleBase" id="RU000639"/>
    </source>
</evidence>
<dbReference type="Gene3D" id="3.90.20.20">
    <property type="match status" value="1"/>
</dbReference>
<dbReference type="Proteomes" id="UP000322165">
    <property type="component" value="Unassembled WGS sequence"/>
</dbReference>
<proteinExistence type="inferred from homology"/>
<keyword evidence="13" id="KW-0175">Coiled coil</keyword>
<evidence type="ECO:0000256" key="9">
    <source>
        <dbReference type="ARBA" id="ARBA00076414"/>
    </source>
</evidence>
<evidence type="ECO:0000256" key="12">
    <source>
        <dbReference type="RuleBase" id="RU004478"/>
    </source>
</evidence>
<gene>
    <name evidence="10 15" type="primary">grpE</name>
    <name evidence="15" type="ORF">F0415_00680</name>
</gene>
<dbReference type="GO" id="GO:0000774">
    <property type="term" value="F:adenyl-nucleotide exchange factor activity"/>
    <property type="evidence" value="ECO:0007669"/>
    <property type="project" value="InterPro"/>
</dbReference>
<dbReference type="PANTHER" id="PTHR21237">
    <property type="entry name" value="GRPE PROTEIN"/>
    <property type="match status" value="1"/>
</dbReference>
<dbReference type="PANTHER" id="PTHR21237:SF23">
    <property type="entry name" value="GRPE PROTEIN HOMOLOG, MITOCHONDRIAL"/>
    <property type="match status" value="1"/>
</dbReference>
<dbReference type="SUPFAM" id="SSF51064">
    <property type="entry name" value="Head domain of nucleotide exchange factor GrpE"/>
    <property type="match status" value="1"/>
</dbReference>
<evidence type="ECO:0000256" key="2">
    <source>
        <dbReference type="ARBA" id="ARBA00009054"/>
    </source>
</evidence>
<feature type="coiled-coil region" evidence="13">
    <location>
        <begin position="56"/>
        <end position="104"/>
    </location>
</feature>
<comment type="subunit">
    <text evidence="3 10">Homodimer.</text>
</comment>
<dbReference type="GO" id="GO:0005829">
    <property type="term" value="C:cytosol"/>
    <property type="evidence" value="ECO:0007669"/>
    <property type="project" value="TreeGrafter"/>
</dbReference>
<dbReference type="PRINTS" id="PR00773">
    <property type="entry name" value="GRPEPROTEIN"/>
</dbReference>
<dbReference type="InterPro" id="IPR013805">
    <property type="entry name" value="GrpE_CC"/>
</dbReference>
<keyword evidence="4 10" id="KW-0963">Cytoplasm</keyword>
<dbReference type="NCBIfam" id="NF010745">
    <property type="entry name" value="PRK14147.1"/>
    <property type="match status" value="1"/>
</dbReference>
<evidence type="ECO:0000313" key="16">
    <source>
        <dbReference type="Proteomes" id="UP000322165"/>
    </source>
</evidence>
<dbReference type="EMBL" id="VUOD01000001">
    <property type="protein sequence ID" value="KAA2286053.1"/>
    <property type="molecule type" value="Genomic_DNA"/>
</dbReference>
<dbReference type="InterPro" id="IPR000740">
    <property type="entry name" value="GrpE"/>
</dbReference>
<evidence type="ECO:0000256" key="4">
    <source>
        <dbReference type="ARBA" id="ARBA00022490"/>
    </source>
</evidence>
<keyword evidence="5 10" id="KW-0346">Stress response</keyword>
<dbReference type="AlphaFoldDB" id="A0A5B2ZEQ5"/>
<evidence type="ECO:0000313" key="15">
    <source>
        <dbReference type="EMBL" id="KAA2286053.1"/>
    </source>
</evidence>
<dbReference type="RefSeq" id="WP_149859272.1">
    <property type="nucleotide sequence ID" value="NZ_VUOD01000001.1"/>
</dbReference>
<comment type="function">
    <text evidence="7 10 11">Participates actively in the response to hyperosmotic and heat shock by preventing the aggregation of stress-denatured proteins, in association with DnaK and GrpE. It is the nucleotide exchange factor for DnaK and may function as a thermosensor. Unfolded proteins bind initially to DnaJ; upon interaction with the DnaJ-bound protein, DnaK hydrolyzes its bound ATP, resulting in the formation of a stable complex. GrpE releases ADP from DnaK; ATP binding to DnaK triggers the release of the substrate protein, thus completing the reaction cycle. Several rounds of ATP-dependent interactions between DnaJ, DnaK and GrpE are required for fully efficient folding.</text>
</comment>
<dbReference type="HAMAP" id="MF_01151">
    <property type="entry name" value="GrpE"/>
    <property type="match status" value="1"/>
</dbReference>
<comment type="subcellular location">
    <subcellularLocation>
        <location evidence="1 10">Cytoplasm</location>
    </subcellularLocation>
</comment>
<evidence type="ECO:0000256" key="5">
    <source>
        <dbReference type="ARBA" id="ARBA00023016"/>
    </source>
</evidence>
<evidence type="ECO:0000256" key="6">
    <source>
        <dbReference type="ARBA" id="ARBA00023186"/>
    </source>
</evidence>
<dbReference type="GO" id="GO:0006457">
    <property type="term" value="P:protein folding"/>
    <property type="evidence" value="ECO:0007669"/>
    <property type="project" value="InterPro"/>
</dbReference>
<evidence type="ECO:0000256" key="8">
    <source>
        <dbReference type="ARBA" id="ARBA00072274"/>
    </source>
</evidence>
<name>A0A5B2ZEQ5_9GAMM</name>
<evidence type="ECO:0000256" key="7">
    <source>
        <dbReference type="ARBA" id="ARBA00053401"/>
    </source>
</evidence>
<sequence>MHNDTKAPGAGPAPDQTPANPETAEPTGAVGTNVAGTARQADADGGTAVEALDTSEAGLAGELERLRAALAAVREESLRERAELENQRKRLSREIEQARRFANERLLADLLPVFDSLDAGLAALGEQTGPVRDGLEATRRQLLKVGADHGLGVIDPAGEAFDPAWHQAVSQVPAAAGTVPGTVVQVFQKGYVLNERLLRPAMVVVAAE</sequence>
<feature type="region of interest" description="Disordered" evidence="14">
    <location>
        <begin position="1"/>
        <end position="48"/>
    </location>
</feature>
<dbReference type="Pfam" id="PF01025">
    <property type="entry name" value="GrpE"/>
    <property type="match status" value="1"/>
</dbReference>
<dbReference type="Gene3D" id="2.30.22.10">
    <property type="entry name" value="Head domain of nucleotide exchange factor GrpE"/>
    <property type="match status" value="1"/>
</dbReference>
<dbReference type="GO" id="GO:0051087">
    <property type="term" value="F:protein-folding chaperone binding"/>
    <property type="evidence" value="ECO:0007669"/>
    <property type="project" value="InterPro"/>
</dbReference>
<accession>A0A5B2ZEQ5</accession>
<keyword evidence="16" id="KW-1185">Reference proteome</keyword>
<comment type="similarity">
    <text evidence="2 10 12">Belongs to the GrpE family.</text>
</comment>
<evidence type="ECO:0000256" key="13">
    <source>
        <dbReference type="SAM" id="Coils"/>
    </source>
</evidence>
<dbReference type="GO" id="GO:0042803">
    <property type="term" value="F:protein homodimerization activity"/>
    <property type="evidence" value="ECO:0007669"/>
    <property type="project" value="InterPro"/>
</dbReference>
<dbReference type="InterPro" id="IPR009012">
    <property type="entry name" value="GrpE_head"/>
</dbReference>
<dbReference type="SUPFAM" id="SSF58014">
    <property type="entry name" value="Coiled-coil domain of nucleotide exchange factor GrpE"/>
    <property type="match status" value="1"/>
</dbReference>
<evidence type="ECO:0000256" key="3">
    <source>
        <dbReference type="ARBA" id="ARBA00011738"/>
    </source>
</evidence>
<evidence type="ECO:0000256" key="14">
    <source>
        <dbReference type="SAM" id="MobiDB-lite"/>
    </source>
</evidence>
<dbReference type="FunFam" id="2.30.22.10:FF:000001">
    <property type="entry name" value="Protein GrpE"/>
    <property type="match status" value="1"/>
</dbReference>
<dbReference type="GO" id="GO:0051082">
    <property type="term" value="F:unfolded protein binding"/>
    <property type="evidence" value="ECO:0007669"/>
    <property type="project" value="TreeGrafter"/>
</dbReference>
<organism evidence="15 16">
    <name type="scientific">Arenimonas fontis</name>
    <dbReference type="NCBI Taxonomy" id="2608255"/>
    <lineage>
        <taxon>Bacteria</taxon>
        <taxon>Pseudomonadati</taxon>
        <taxon>Pseudomonadota</taxon>
        <taxon>Gammaproteobacteria</taxon>
        <taxon>Lysobacterales</taxon>
        <taxon>Lysobacteraceae</taxon>
        <taxon>Arenimonas</taxon>
    </lineage>
</organism>
<comment type="caution">
    <text evidence="15">The sequence shown here is derived from an EMBL/GenBank/DDBJ whole genome shotgun (WGS) entry which is preliminary data.</text>
</comment>